<dbReference type="GO" id="GO:0006227">
    <property type="term" value="P:dUDP biosynthetic process"/>
    <property type="evidence" value="ECO:0007669"/>
    <property type="project" value="TreeGrafter"/>
</dbReference>
<name>A0A8I6RTX6_CIMLE</name>
<evidence type="ECO:0000256" key="5">
    <source>
        <dbReference type="ARBA" id="ARBA00022679"/>
    </source>
</evidence>
<reference evidence="12" key="1">
    <citation type="submission" date="2022-01" db="UniProtKB">
        <authorList>
            <consortium name="EnsemblMetazoa"/>
        </authorList>
    </citation>
    <scope>IDENTIFICATION</scope>
</reference>
<dbReference type="Proteomes" id="UP000494040">
    <property type="component" value="Unassembled WGS sequence"/>
</dbReference>
<keyword evidence="5" id="KW-0808">Transferase</keyword>
<dbReference type="AlphaFoldDB" id="A0A8I6RTX6"/>
<dbReference type="Gene3D" id="3.40.50.300">
    <property type="entry name" value="P-loop containing nucleotide triphosphate hydrolases"/>
    <property type="match status" value="1"/>
</dbReference>
<dbReference type="SUPFAM" id="SSF52540">
    <property type="entry name" value="P-loop containing nucleoside triphosphate hydrolases"/>
    <property type="match status" value="1"/>
</dbReference>
<evidence type="ECO:0000256" key="7">
    <source>
        <dbReference type="ARBA" id="ARBA00022741"/>
    </source>
</evidence>
<evidence type="ECO:0000256" key="6">
    <source>
        <dbReference type="ARBA" id="ARBA00022727"/>
    </source>
</evidence>
<keyword evidence="13" id="KW-1185">Reference proteome</keyword>
<dbReference type="PANTHER" id="PTHR10344">
    <property type="entry name" value="THYMIDYLATE KINASE"/>
    <property type="match status" value="1"/>
</dbReference>
<dbReference type="EC" id="2.7.4.9" evidence="3"/>
<dbReference type="PANTHER" id="PTHR10344:SF1">
    <property type="entry name" value="THYMIDYLATE KINASE"/>
    <property type="match status" value="1"/>
</dbReference>
<keyword evidence="10" id="KW-0175">Coiled coil</keyword>
<comment type="similarity">
    <text evidence="2">Belongs to the thymidylate kinase family.</text>
</comment>
<dbReference type="GO" id="GO:0004550">
    <property type="term" value="F:nucleoside diphosphate kinase activity"/>
    <property type="evidence" value="ECO:0007669"/>
    <property type="project" value="TreeGrafter"/>
</dbReference>
<dbReference type="GO" id="GO:0005634">
    <property type="term" value="C:nucleus"/>
    <property type="evidence" value="ECO:0007669"/>
    <property type="project" value="TreeGrafter"/>
</dbReference>
<evidence type="ECO:0000256" key="4">
    <source>
        <dbReference type="ARBA" id="ARBA00017144"/>
    </source>
</evidence>
<dbReference type="GO" id="GO:0004798">
    <property type="term" value="F:dTMP kinase activity"/>
    <property type="evidence" value="ECO:0007669"/>
    <property type="project" value="UniProtKB-EC"/>
</dbReference>
<dbReference type="OrthoDB" id="425602at2759"/>
<evidence type="ECO:0000259" key="11">
    <source>
        <dbReference type="Pfam" id="PF02223"/>
    </source>
</evidence>
<dbReference type="GO" id="GO:0005524">
    <property type="term" value="F:ATP binding"/>
    <property type="evidence" value="ECO:0007669"/>
    <property type="project" value="UniProtKB-KW"/>
</dbReference>
<gene>
    <name evidence="12" type="primary">106665803</name>
</gene>
<protein>
    <recommendedName>
        <fullName evidence="4">Thymidylate kinase</fullName>
        <ecNumber evidence="3">2.7.4.9</ecNumber>
    </recommendedName>
</protein>
<feature type="domain" description="Thymidylate kinase-like" evidence="11">
    <location>
        <begin position="9"/>
        <end position="188"/>
    </location>
</feature>
<dbReference type="HAMAP" id="MF_00165">
    <property type="entry name" value="Thymidylate_kinase"/>
    <property type="match status" value="1"/>
</dbReference>
<feature type="coiled-coil region" evidence="10">
    <location>
        <begin position="175"/>
        <end position="202"/>
    </location>
</feature>
<evidence type="ECO:0000256" key="2">
    <source>
        <dbReference type="ARBA" id="ARBA00009776"/>
    </source>
</evidence>
<evidence type="ECO:0000256" key="3">
    <source>
        <dbReference type="ARBA" id="ARBA00012980"/>
    </source>
</evidence>
<dbReference type="EnsemblMetazoa" id="XM_014392528.1">
    <property type="protein sequence ID" value="XP_014248014.1"/>
    <property type="gene ID" value="LOC106665803"/>
</dbReference>
<comment type="pathway">
    <text evidence="1">Pyrimidine metabolism; dTTP biosynthesis.</text>
</comment>
<dbReference type="EnsemblMetazoa" id="XM_014392529.2">
    <property type="protein sequence ID" value="XP_014248015.1"/>
    <property type="gene ID" value="LOC106665803"/>
</dbReference>
<proteinExistence type="inferred from homology"/>
<keyword evidence="7" id="KW-0547">Nucleotide-binding</keyword>
<evidence type="ECO:0000256" key="9">
    <source>
        <dbReference type="ARBA" id="ARBA00022840"/>
    </source>
</evidence>
<dbReference type="InterPro" id="IPR018094">
    <property type="entry name" value="Thymidylate_kinase"/>
</dbReference>
<accession>A0A8I6RTX6</accession>
<dbReference type="InterPro" id="IPR039430">
    <property type="entry name" value="Thymidylate_kin-like_dom"/>
</dbReference>
<dbReference type="InterPro" id="IPR027417">
    <property type="entry name" value="P-loop_NTPase"/>
</dbReference>
<dbReference type="KEGG" id="clec:106665803"/>
<dbReference type="InterPro" id="IPR018095">
    <property type="entry name" value="Thymidylate_kin_CS"/>
</dbReference>
<dbReference type="GO" id="GO:0005739">
    <property type="term" value="C:mitochondrion"/>
    <property type="evidence" value="ECO:0007669"/>
    <property type="project" value="TreeGrafter"/>
</dbReference>
<dbReference type="NCBIfam" id="TIGR00041">
    <property type="entry name" value="DTMP_kinase"/>
    <property type="match status" value="1"/>
</dbReference>
<keyword evidence="8" id="KW-0418">Kinase</keyword>
<evidence type="ECO:0000256" key="10">
    <source>
        <dbReference type="SAM" id="Coils"/>
    </source>
</evidence>
<sequence length="209" mass="23978">MARGAFIVIEGCDRSGKSTQCKLLVQGLNNSGIKAKNISFPDRSTEIGKVIDSYLTKKIELPDQAIHLLFSANRWELNDMMKQQLEDGTTLVVDRYSYSGVAYSASKSTHNMDIEWFKAPEMGLLKPDAVFFLHLDNDVAKQRNGFGKERYENKDIQNRVAKFFKSFEKFDEWQVIDANKTVDQLRDQLMTLAKNLIEEKKSKSLNVLW</sequence>
<dbReference type="Pfam" id="PF02223">
    <property type="entry name" value="Thymidylate_kin"/>
    <property type="match status" value="1"/>
</dbReference>
<dbReference type="GO" id="GO:0006235">
    <property type="term" value="P:dTTP biosynthetic process"/>
    <property type="evidence" value="ECO:0007669"/>
    <property type="project" value="TreeGrafter"/>
</dbReference>
<keyword evidence="9" id="KW-0067">ATP-binding</keyword>
<evidence type="ECO:0000313" key="13">
    <source>
        <dbReference type="Proteomes" id="UP000494040"/>
    </source>
</evidence>
<organism evidence="12 13">
    <name type="scientific">Cimex lectularius</name>
    <name type="common">Bed bug</name>
    <name type="synonym">Acanthia lectularia</name>
    <dbReference type="NCBI Taxonomy" id="79782"/>
    <lineage>
        <taxon>Eukaryota</taxon>
        <taxon>Metazoa</taxon>
        <taxon>Ecdysozoa</taxon>
        <taxon>Arthropoda</taxon>
        <taxon>Hexapoda</taxon>
        <taxon>Insecta</taxon>
        <taxon>Pterygota</taxon>
        <taxon>Neoptera</taxon>
        <taxon>Paraneoptera</taxon>
        <taxon>Hemiptera</taxon>
        <taxon>Heteroptera</taxon>
        <taxon>Panheteroptera</taxon>
        <taxon>Cimicomorpha</taxon>
        <taxon>Cimicidae</taxon>
        <taxon>Cimex</taxon>
    </lineage>
</organism>
<dbReference type="CDD" id="cd01672">
    <property type="entry name" value="TMPK"/>
    <property type="match status" value="1"/>
</dbReference>
<dbReference type="FunFam" id="3.40.50.300:FF:000679">
    <property type="entry name" value="Thymidylate kinase"/>
    <property type="match status" value="1"/>
</dbReference>
<dbReference type="GO" id="GO:0006233">
    <property type="term" value="P:dTDP biosynthetic process"/>
    <property type="evidence" value="ECO:0007669"/>
    <property type="project" value="InterPro"/>
</dbReference>
<evidence type="ECO:0000256" key="1">
    <source>
        <dbReference type="ARBA" id="ARBA00004992"/>
    </source>
</evidence>
<dbReference type="PROSITE" id="PS01331">
    <property type="entry name" value="THYMIDYLATE_KINASE"/>
    <property type="match status" value="1"/>
</dbReference>
<evidence type="ECO:0000313" key="12">
    <source>
        <dbReference type="EnsemblMetazoa" id="XP_014248015.1"/>
    </source>
</evidence>
<evidence type="ECO:0000256" key="8">
    <source>
        <dbReference type="ARBA" id="ARBA00022777"/>
    </source>
</evidence>
<dbReference type="OMA" id="YWHQFDA"/>
<keyword evidence="6" id="KW-0545">Nucleotide biosynthesis</keyword>
<dbReference type="GO" id="GO:0005829">
    <property type="term" value="C:cytosol"/>
    <property type="evidence" value="ECO:0007669"/>
    <property type="project" value="TreeGrafter"/>
</dbReference>